<reference evidence="1 2" key="1">
    <citation type="journal article" date="2019" name="Commun. Biol.">
        <title>The bagworm genome reveals a unique fibroin gene that provides high tensile strength.</title>
        <authorList>
            <person name="Kono N."/>
            <person name="Nakamura H."/>
            <person name="Ohtoshi R."/>
            <person name="Tomita M."/>
            <person name="Numata K."/>
            <person name="Arakawa K."/>
        </authorList>
    </citation>
    <scope>NUCLEOTIDE SEQUENCE [LARGE SCALE GENOMIC DNA]</scope>
</reference>
<comment type="caution">
    <text evidence="1">The sequence shown here is derived from an EMBL/GenBank/DDBJ whole genome shotgun (WGS) entry which is preliminary data.</text>
</comment>
<dbReference type="EMBL" id="BGZK01001445">
    <property type="protein sequence ID" value="GBP80073.1"/>
    <property type="molecule type" value="Genomic_DNA"/>
</dbReference>
<evidence type="ECO:0000313" key="2">
    <source>
        <dbReference type="Proteomes" id="UP000299102"/>
    </source>
</evidence>
<evidence type="ECO:0000313" key="1">
    <source>
        <dbReference type="EMBL" id="GBP80073.1"/>
    </source>
</evidence>
<dbReference type="AlphaFoldDB" id="A0A4C1YYQ2"/>
<dbReference type="Proteomes" id="UP000299102">
    <property type="component" value="Unassembled WGS sequence"/>
</dbReference>
<protein>
    <submittedName>
        <fullName evidence="1">Uncharacterized protein</fullName>
    </submittedName>
</protein>
<keyword evidence="2" id="KW-1185">Reference proteome</keyword>
<sequence>MKCQVEIIRKACISMIVQFLLKYGRHAVKDERNRYSAIHKLVSVQVVYSSICPLKSALYIRCFIPIQETGNALVTPLGSRVSMCSDDHVLSDGSPAHLPFKYTTEKKTCA</sequence>
<proteinExistence type="predicted"/>
<gene>
    <name evidence="1" type="ORF">EVAR_21996_1</name>
</gene>
<accession>A0A4C1YYQ2</accession>
<name>A0A4C1YYQ2_EUMVA</name>
<organism evidence="1 2">
    <name type="scientific">Eumeta variegata</name>
    <name type="common">Bagworm moth</name>
    <name type="synonym">Eumeta japonica</name>
    <dbReference type="NCBI Taxonomy" id="151549"/>
    <lineage>
        <taxon>Eukaryota</taxon>
        <taxon>Metazoa</taxon>
        <taxon>Ecdysozoa</taxon>
        <taxon>Arthropoda</taxon>
        <taxon>Hexapoda</taxon>
        <taxon>Insecta</taxon>
        <taxon>Pterygota</taxon>
        <taxon>Neoptera</taxon>
        <taxon>Endopterygota</taxon>
        <taxon>Lepidoptera</taxon>
        <taxon>Glossata</taxon>
        <taxon>Ditrysia</taxon>
        <taxon>Tineoidea</taxon>
        <taxon>Psychidae</taxon>
        <taxon>Oiketicinae</taxon>
        <taxon>Eumeta</taxon>
    </lineage>
</organism>